<dbReference type="Pfam" id="PF14124">
    <property type="entry name" value="DUF4291"/>
    <property type="match status" value="1"/>
</dbReference>
<evidence type="ECO:0000313" key="3">
    <source>
        <dbReference type="Proteomes" id="UP000054408"/>
    </source>
</evidence>
<dbReference type="GeneID" id="25560988"/>
<dbReference type="PANTHER" id="PTHR38567">
    <property type="entry name" value="DUF4291 DOMAIN-CONTAINING PROTEIN"/>
    <property type="match status" value="1"/>
</dbReference>
<gene>
    <name evidence="2" type="ORF">AMSG_01230</name>
</gene>
<reference evidence="2 3" key="1">
    <citation type="submission" date="2010-05" db="EMBL/GenBank/DDBJ databases">
        <title>The Genome Sequence of Thecamonas trahens ATCC 50062.</title>
        <authorList>
            <consortium name="The Broad Institute Genome Sequencing Platform"/>
            <person name="Russ C."/>
            <person name="Cuomo C."/>
            <person name="Shea T."/>
            <person name="Young S.K."/>
            <person name="Zeng Q."/>
            <person name="Koehrsen M."/>
            <person name="Haas B."/>
            <person name="Borodovsky M."/>
            <person name="Guigo R."/>
            <person name="Alvarado L."/>
            <person name="Berlin A."/>
            <person name="Bochicchio J."/>
            <person name="Borenstein D."/>
            <person name="Chapman S."/>
            <person name="Chen Z."/>
            <person name="Freedman E."/>
            <person name="Gellesch M."/>
            <person name="Goldberg J."/>
            <person name="Griggs A."/>
            <person name="Gujja S."/>
            <person name="Heilman E."/>
            <person name="Heiman D."/>
            <person name="Hepburn T."/>
            <person name="Howarth C."/>
            <person name="Jen D."/>
            <person name="Larson L."/>
            <person name="Mehta T."/>
            <person name="Park D."/>
            <person name="Pearson M."/>
            <person name="Roberts A."/>
            <person name="Saif S."/>
            <person name="Shenoy N."/>
            <person name="Sisk P."/>
            <person name="Stolte C."/>
            <person name="Sykes S."/>
            <person name="Thomson T."/>
            <person name="Walk T."/>
            <person name="White J."/>
            <person name="Yandava C."/>
            <person name="Burger G."/>
            <person name="Gray M.W."/>
            <person name="Holland P.W.H."/>
            <person name="King N."/>
            <person name="Lang F.B.F."/>
            <person name="Roger A.J."/>
            <person name="Ruiz-Trillo I."/>
            <person name="Lander E."/>
            <person name="Nusbaum C."/>
        </authorList>
    </citation>
    <scope>NUCLEOTIDE SEQUENCE [LARGE SCALE GENOMIC DNA]</scope>
    <source>
        <strain evidence="2 3">ATCC 50062</strain>
    </source>
</reference>
<protein>
    <recommendedName>
        <fullName evidence="4">DUF4291 domain-containing protein</fullName>
    </recommendedName>
</protein>
<dbReference type="AlphaFoldDB" id="A0A0L0DMH5"/>
<sequence length="241" mass="26582">MAASEKAVAGELGEPETVGYIEQKEKWPTEGRVVLAQYTEDAVLVYQAYNDAIANYALEHQRFGGPAFSPTRMTWIKTNFLWMMFRSGWGTKNNQERTLGIWLRRSAFDEMMAAAVASKYDPQAYSSEAEYKAARAAQKAGLSRGDSGIVRLQWDPDHSPSGAKHPSRRAIQLGLKSWKPFHSGAAIIRIVDLTDFVAARRGVDPEQLDTPSESEYPVPPAAKRPLGLDPVDDGDGGDGHQ</sequence>
<evidence type="ECO:0000313" key="2">
    <source>
        <dbReference type="EMBL" id="KNC53517.1"/>
    </source>
</evidence>
<dbReference type="eggNOG" id="ENOG502RYIY">
    <property type="taxonomic scope" value="Eukaryota"/>
</dbReference>
<organism evidence="2 3">
    <name type="scientific">Thecamonas trahens ATCC 50062</name>
    <dbReference type="NCBI Taxonomy" id="461836"/>
    <lineage>
        <taxon>Eukaryota</taxon>
        <taxon>Apusozoa</taxon>
        <taxon>Apusomonadida</taxon>
        <taxon>Apusomonadidae</taxon>
        <taxon>Thecamonas</taxon>
    </lineage>
</organism>
<name>A0A0L0DMH5_THETB</name>
<dbReference type="OrthoDB" id="413653at2759"/>
<accession>A0A0L0DMH5</accession>
<evidence type="ECO:0000256" key="1">
    <source>
        <dbReference type="SAM" id="MobiDB-lite"/>
    </source>
</evidence>
<dbReference type="InterPro" id="IPR025633">
    <property type="entry name" value="DUF4291"/>
</dbReference>
<dbReference type="Proteomes" id="UP000054408">
    <property type="component" value="Unassembled WGS sequence"/>
</dbReference>
<feature type="compositionally biased region" description="Acidic residues" evidence="1">
    <location>
        <begin position="230"/>
        <end position="241"/>
    </location>
</feature>
<proteinExistence type="predicted"/>
<dbReference type="PANTHER" id="PTHR38567:SF1">
    <property type="entry name" value="DUF4291 DOMAIN-CONTAINING PROTEIN"/>
    <property type="match status" value="1"/>
</dbReference>
<feature type="region of interest" description="Disordered" evidence="1">
    <location>
        <begin position="204"/>
        <end position="241"/>
    </location>
</feature>
<evidence type="ECO:0008006" key="4">
    <source>
        <dbReference type="Google" id="ProtNLM"/>
    </source>
</evidence>
<dbReference type="RefSeq" id="XP_013761838.1">
    <property type="nucleotide sequence ID" value="XM_013906384.1"/>
</dbReference>
<dbReference type="STRING" id="461836.A0A0L0DMH5"/>
<dbReference type="OMA" id="DCTELAH"/>
<keyword evidence="3" id="KW-1185">Reference proteome</keyword>
<dbReference type="EMBL" id="GL349437">
    <property type="protein sequence ID" value="KNC53517.1"/>
    <property type="molecule type" value="Genomic_DNA"/>
</dbReference>